<evidence type="ECO:0000313" key="1">
    <source>
        <dbReference type="EMBL" id="SFO96783.1"/>
    </source>
</evidence>
<evidence type="ECO:0000313" key="2">
    <source>
        <dbReference type="Proteomes" id="UP000199236"/>
    </source>
</evidence>
<dbReference type="STRING" id="655353.SAMN04488056_1173"/>
<proteinExistence type="predicted"/>
<sequence>MYYRVATFGVDGTSFLLTLSGLFKSVPQGNIRSPLLWRHYYFYFRLSFCRPTSLKQKRINA</sequence>
<protein>
    <submittedName>
        <fullName evidence="1">Uncharacterized protein</fullName>
    </submittedName>
</protein>
<dbReference type="AlphaFoldDB" id="A0A1I5LHW0"/>
<reference evidence="1 2" key="1">
    <citation type="submission" date="2016-10" db="EMBL/GenBank/DDBJ databases">
        <authorList>
            <person name="de Groot N.N."/>
        </authorList>
    </citation>
    <scope>NUCLEOTIDE SEQUENCE [LARGE SCALE GENOMIC DNA]</scope>
    <source>
        <strain evidence="1 2">CGMCC 1.9157</strain>
    </source>
</reference>
<organism evidence="1 2">
    <name type="scientific">Cohaesibacter marisflavi</name>
    <dbReference type="NCBI Taxonomy" id="655353"/>
    <lineage>
        <taxon>Bacteria</taxon>
        <taxon>Pseudomonadati</taxon>
        <taxon>Pseudomonadota</taxon>
        <taxon>Alphaproteobacteria</taxon>
        <taxon>Hyphomicrobiales</taxon>
        <taxon>Cohaesibacteraceae</taxon>
    </lineage>
</organism>
<dbReference type="EMBL" id="FOVR01000017">
    <property type="protein sequence ID" value="SFO96783.1"/>
    <property type="molecule type" value="Genomic_DNA"/>
</dbReference>
<name>A0A1I5LHW0_9HYPH</name>
<accession>A0A1I5LHW0</accession>
<gene>
    <name evidence="1" type="ORF">SAMN04488056_1173</name>
</gene>
<dbReference type="Proteomes" id="UP000199236">
    <property type="component" value="Unassembled WGS sequence"/>
</dbReference>
<keyword evidence="2" id="KW-1185">Reference proteome</keyword>